<dbReference type="InterPro" id="IPR001789">
    <property type="entry name" value="Sig_transdc_resp-reg_receiver"/>
</dbReference>
<keyword evidence="3" id="KW-0963">Cytoplasm</keyword>
<evidence type="ECO:0000256" key="7">
    <source>
        <dbReference type="ARBA" id="ARBA00023125"/>
    </source>
</evidence>
<evidence type="ECO:0000259" key="11">
    <source>
        <dbReference type="PROSITE" id="PS01124"/>
    </source>
</evidence>
<dbReference type="GO" id="GO:0000160">
    <property type="term" value="P:phosphorelay signal transduction system"/>
    <property type="evidence" value="ECO:0007669"/>
    <property type="project" value="UniProtKB-KW"/>
</dbReference>
<keyword evidence="8" id="KW-0804">Transcription</keyword>
<dbReference type="PANTHER" id="PTHR42713:SF3">
    <property type="entry name" value="TRANSCRIPTIONAL REGULATORY PROTEIN HPTR"/>
    <property type="match status" value="1"/>
</dbReference>
<dbReference type="PROSITE" id="PS00041">
    <property type="entry name" value="HTH_ARAC_FAMILY_1"/>
    <property type="match status" value="1"/>
</dbReference>
<feature type="domain" description="HTH araC/xylS-type" evidence="11">
    <location>
        <begin position="296"/>
        <end position="395"/>
    </location>
</feature>
<evidence type="ECO:0000256" key="4">
    <source>
        <dbReference type="ARBA" id="ARBA00022553"/>
    </source>
</evidence>
<dbReference type="KEGG" id="vgu:HYG85_23575"/>
<dbReference type="Gene3D" id="3.40.50.2300">
    <property type="match status" value="1"/>
</dbReference>
<dbReference type="EMBL" id="CP058561">
    <property type="protein sequence ID" value="QUH31749.1"/>
    <property type="molecule type" value="Genomic_DNA"/>
</dbReference>
<keyword evidence="14" id="KW-1185">Reference proteome</keyword>
<evidence type="ECO:0000313" key="14">
    <source>
        <dbReference type="Proteomes" id="UP000677305"/>
    </source>
</evidence>
<proteinExistence type="predicted"/>
<evidence type="ECO:0000256" key="2">
    <source>
        <dbReference type="ARBA" id="ARBA00018672"/>
    </source>
</evidence>
<evidence type="ECO:0000256" key="3">
    <source>
        <dbReference type="ARBA" id="ARBA00022490"/>
    </source>
</evidence>
<evidence type="ECO:0000256" key="6">
    <source>
        <dbReference type="ARBA" id="ARBA00023015"/>
    </source>
</evidence>
<dbReference type="SUPFAM" id="SSF46689">
    <property type="entry name" value="Homeodomain-like"/>
    <property type="match status" value="2"/>
</dbReference>
<gene>
    <name evidence="13" type="ORF">HYG85_23575</name>
</gene>
<evidence type="ECO:0000313" key="13">
    <source>
        <dbReference type="EMBL" id="QUH31749.1"/>
    </source>
</evidence>
<dbReference type="GO" id="GO:0043565">
    <property type="term" value="F:sequence-specific DNA binding"/>
    <property type="evidence" value="ECO:0007669"/>
    <property type="project" value="InterPro"/>
</dbReference>
<organism evidence="13 14">
    <name type="scientific">Vallitalea guaymasensis</name>
    <dbReference type="NCBI Taxonomy" id="1185412"/>
    <lineage>
        <taxon>Bacteria</taxon>
        <taxon>Bacillati</taxon>
        <taxon>Bacillota</taxon>
        <taxon>Clostridia</taxon>
        <taxon>Lachnospirales</taxon>
        <taxon>Vallitaleaceae</taxon>
        <taxon>Vallitalea</taxon>
    </lineage>
</organism>
<dbReference type="InterPro" id="IPR009057">
    <property type="entry name" value="Homeodomain-like_sf"/>
</dbReference>
<evidence type="ECO:0000256" key="5">
    <source>
        <dbReference type="ARBA" id="ARBA00023012"/>
    </source>
</evidence>
<evidence type="ECO:0000259" key="12">
    <source>
        <dbReference type="PROSITE" id="PS50110"/>
    </source>
</evidence>
<comment type="function">
    <text evidence="9">May play the central regulatory role in sporulation. It may be an element of the effector pathway responsible for the activation of sporulation genes in response to nutritional stress. Spo0A may act in concert with spo0H (a sigma factor) to control the expression of some genes that are critical to the sporulation process.</text>
</comment>
<evidence type="ECO:0000256" key="9">
    <source>
        <dbReference type="ARBA" id="ARBA00024867"/>
    </source>
</evidence>
<dbReference type="PROSITE" id="PS50110">
    <property type="entry name" value="RESPONSE_REGULATORY"/>
    <property type="match status" value="1"/>
</dbReference>
<dbReference type="PANTHER" id="PTHR42713">
    <property type="entry name" value="HISTIDINE KINASE-RELATED"/>
    <property type="match status" value="1"/>
</dbReference>
<dbReference type="InterPro" id="IPR020449">
    <property type="entry name" value="Tscrpt_reg_AraC-type_HTH"/>
</dbReference>
<dbReference type="PROSITE" id="PS01124">
    <property type="entry name" value="HTH_ARAC_FAMILY_2"/>
    <property type="match status" value="1"/>
</dbReference>
<feature type="domain" description="Response regulatory" evidence="12">
    <location>
        <begin position="3"/>
        <end position="119"/>
    </location>
</feature>
<keyword evidence="6" id="KW-0805">Transcription regulation</keyword>
<feature type="modified residue" description="4-aspartylphosphate" evidence="10">
    <location>
        <position position="54"/>
    </location>
</feature>
<dbReference type="Pfam" id="PF00072">
    <property type="entry name" value="Response_reg"/>
    <property type="match status" value="1"/>
</dbReference>
<dbReference type="Gene3D" id="1.10.10.60">
    <property type="entry name" value="Homeodomain-like"/>
    <property type="match status" value="2"/>
</dbReference>
<evidence type="ECO:0000256" key="1">
    <source>
        <dbReference type="ARBA" id="ARBA00004496"/>
    </source>
</evidence>
<keyword evidence="5" id="KW-0902">Two-component regulatory system</keyword>
<dbReference type="SMART" id="SM00448">
    <property type="entry name" value="REC"/>
    <property type="match status" value="1"/>
</dbReference>
<reference evidence="13 14" key="1">
    <citation type="submission" date="2020-07" db="EMBL/GenBank/DDBJ databases">
        <title>Vallitalea guaymasensis genome.</title>
        <authorList>
            <person name="Postec A."/>
        </authorList>
    </citation>
    <scope>NUCLEOTIDE SEQUENCE [LARGE SCALE GENOMIC DNA]</scope>
    <source>
        <strain evidence="13 14">Ra1766G1</strain>
    </source>
</reference>
<dbReference type="InterPro" id="IPR051552">
    <property type="entry name" value="HptR"/>
</dbReference>
<evidence type="ECO:0000256" key="8">
    <source>
        <dbReference type="ARBA" id="ARBA00023163"/>
    </source>
</evidence>
<comment type="subcellular location">
    <subcellularLocation>
        <location evidence="1">Cytoplasm</location>
    </subcellularLocation>
</comment>
<dbReference type="CDD" id="cd17536">
    <property type="entry name" value="REC_YesN-like"/>
    <property type="match status" value="1"/>
</dbReference>
<dbReference type="Pfam" id="PF12833">
    <property type="entry name" value="HTH_18"/>
    <property type="match status" value="1"/>
</dbReference>
<dbReference type="Proteomes" id="UP000677305">
    <property type="component" value="Chromosome"/>
</dbReference>
<dbReference type="PRINTS" id="PR00032">
    <property type="entry name" value="HTHARAC"/>
</dbReference>
<dbReference type="GO" id="GO:0003700">
    <property type="term" value="F:DNA-binding transcription factor activity"/>
    <property type="evidence" value="ECO:0007669"/>
    <property type="project" value="InterPro"/>
</dbReference>
<dbReference type="InterPro" id="IPR018062">
    <property type="entry name" value="HTH_AraC-typ_CS"/>
</dbReference>
<dbReference type="InterPro" id="IPR018060">
    <property type="entry name" value="HTH_AraC"/>
</dbReference>
<dbReference type="InterPro" id="IPR011006">
    <property type="entry name" value="CheY-like_superfamily"/>
</dbReference>
<name>A0A8J8SEI6_9FIRM</name>
<evidence type="ECO:0000256" key="10">
    <source>
        <dbReference type="PROSITE-ProRule" id="PRU00169"/>
    </source>
</evidence>
<sequence>MYKLLIADDEPKIRRGLSKLKWEELGVEVVGEAENGKVALQLAKELSPDIMFVDICMPFIGGLELITQIKEILPNCIIIIISGYDEFEYAKKALTLKIFDYVLKPVNRKELMETVKRALVALEQNLKNNQYINWAKYQVHKNKNTILQQFLSDWLNGRISSDKVYNQLNLLNIDYSKINLLFLVKPLEIENKDTVKLERDLLNFCLENILQEILAEYNQALIFHENDVVVVLLPMTQEDEILNIEKSIKMTISKYLGREVVTLYQKLNDDFLELPDYYKNLYKQLIANIEYTPIVQLAKCYIEKKYYDQDLSLIEVSKELNVSAAYLSRLIKKETGMSFKEYLTKIRISKAIDFMNNPTIKLYEIAENVGYSTQHYFSSAFKKITGVSPTVYRHGKDEGI</sequence>
<keyword evidence="4 10" id="KW-0597">Phosphoprotein</keyword>
<dbReference type="SUPFAM" id="SSF52172">
    <property type="entry name" value="CheY-like"/>
    <property type="match status" value="1"/>
</dbReference>
<protein>
    <recommendedName>
        <fullName evidence="2">Stage 0 sporulation protein A homolog</fullName>
    </recommendedName>
</protein>
<keyword evidence="7" id="KW-0238">DNA-binding</keyword>
<dbReference type="SMART" id="SM00342">
    <property type="entry name" value="HTH_ARAC"/>
    <property type="match status" value="1"/>
</dbReference>
<dbReference type="AlphaFoldDB" id="A0A8J8SEI6"/>
<dbReference type="RefSeq" id="WP_212691694.1">
    <property type="nucleotide sequence ID" value="NZ_CP058561.1"/>
</dbReference>
<dbReference type="GO" id="GO:0005737">
    <property type="term" value="C:cytoplasm"/>
    <property type="evidence" value="ECO:0007669"/>
    <property type="project" value="UniProtKB-SubCell"/>
</dbReference>
<accession>A0A8J8SEI6</accession>